<dbReference type="Pfam" id="PF23562">
    <property type="entry name" value="AMP-binding_C_3"/>
    <property type="match status" value="1"/>
</dbReference>
<dbReference type="Pfam" id="PF00501">
    <property type="entry name" value="AMP-binding"/>
    <property type="match status" value="1"/>
</dbReference>
<evidence type="ECO:0000256" key="2">
    <source>
        <dbReference type="ARBA" id="ARBA00022840"/>
    </source>
</evidence>
<keyword evidence="5" id="KW-1185">Reference proteome</keyword>
<dbReference type="InterPro" id="IPR000873">
    <property type="entry name" value="AMP-dep_synth/lig_dom"/>
</dbReference>
<evidence type="ECO:0000313" key="5">
    <source>
        <dbReference type="Proteomes" id="UP000029492"/>
    </source>
</evidence>
<dbReference type="PROSITE" id="PS00455">
    <property type="entry name" value="AMP_BINDING"/>
    <property type="match status" value="1"/>
</dbReference>
<gene>
    <name evidence="4" type="ORF">MOC_0264</name>
</gene>
<dbReference type="SUPFAM" id="SSF56801">
    <property type="entry name" value="Acetyl-CoA synthetase-like"/>
    <property type="match status" value="1"/>
</dbReference>
<dbReference type="GO" id="GO:0004467">
    <property type="term" value="F:long-chain fatty acid-CoA ligase activity"/>
    <property type="evidence" value="ECO:0007669"/>
    <property type="project" value="TreeGrafter"/>
</dbReference>
<feature type="domain" description="AMP-dependent synthetase/ligase" evidence="3">
    <location>
        <begin position="29"/>
        <end position="438"/>
    </location>
</feature>
<keyword evidence="1" id="KW-0547">Nucleotide-binding</keyword>
<dbReference type="GO" id="GO:0005524">
    <property type="term" value="F:ATP binding"/>
    <property type="evidence" value="ECO:0007669"/>
    <property type="project" value="UniProtKB-KW"/>
</dbReference>
<dbReference type="eggNOG" id="COG1022">
    <property type="taxonomic scope" value="Bacteria"/>
</dbReference>
<dbReference type="PANTHER" id="PTHR43272">
    <property type="entry name" value="LONG-CHAIN-FATTY-ACID--COA LIGASE"/>
    <property type="match status" value="1"/>
</dbReference>
<dbReference type="InterPro" id="IPR020845">
    <property type="entry name" value="AMP-binding_CS"/>
</dbReference>
<reference evidence="4 5" key="1">
    <citation type="journal article" date="2014" name="PLoS ONE">
        <title>Genome Information of Methylobacterium oryzae, a Plant-Probiotic Methylotroph in the Phyllosphere.</title>
        <authorList>
            <person name="Kwak M.J."/>
            <person name="Jeong H."/>
            <person name="Madhaiyan M."/>
            <person name="Lee Y."/>
            <person name="Sa T.M."/>
            <person name="Oh T.K."/>
            <person name="Kim J.F."/>
        </authorList>
    </citation>
    <scope>NUCLEOTIDE SEQUENCE [LARGE SCALE GENOMIC DNA]</scope>
    <source>
        <strain evidence="4 5">CBMB20</strain>
    </source>
</reference>
<dbReference type="InterPro" id="IPR042099">
    <property type="entry name" value="ANL_N_sf"/>
</dbReference>
<name>A0A089Q080_9HYPH</name>
<dbReference type="KEGG" id="mor:MOC_0264"/>
<sequence length="614" mass="66010">MIMSGRSETRICAKPPADASTGTIPSLLRAQATRRPTAVAYVAHDPAEGRFSAITWAEMAERVAERAAALASEALEPGARVALWLPNGIEWVAFDHAALSLGLVVVPLFPDDAPANAVDILVDSGARIVVVRTAAQWDSLGDRAQLRTGVQRVIALEEPRGTRLSDPRLQSLRFWLAGARGSVLNPAGRDPDALATIVYTSGTTGRPKGVMLSHRNLLAVAQAVLDRNPGSDRDVFLSYLPLAHIFERVVGCYLPLILGAPVVFARSVAHLQDDLLFARPTILLVVPSVLERLRHSVTERAERTPPTRWLLRAALARGWALFAARRDGRRLGLAQAAIGLLLRSIVGRPIRRAFGGRLRLAVSGGAVLPEDTARFCLSLGLPLVEGYGLTEAASAVTGFRLGATRPGRVGPALPGMEIRLAASGEIFVRSPGVMLGYWRRPNLTGEVLRDGWLYTGDLGTLQDGDLCITGRLKQMMVLSTGEKISPEAVEAAILRDPLFRQAMVLGEGEARLSVLAVVDAAMWTQLAQDLGLDPAAEDALDDARARRAALDRVAAALHDGPRAARVRAVRLLRTPWTVEDGLLTPTLKLRRAVLLDRFAGTVAALRGEPEPPRA</sequence>
<proteinExistence type="predicted"/>
<dbReference type="AlphaFoldDB" id="A0A089Q080"/>
<keyword evidence="2" id="KW-0067">ATP-binding</keyword>
<dbReference type="Proteomes" id="UP000029492">
    <property type="component" value="Chromosome"/>
</dbReference>
<dbReference type="HOGENOM" id="CLU_000022_45_5_5"/>
<evidence type="ECO:0000259" key="3">
    <source>
        <dbReference type="Pfam" id="PF00501"/>
    </source>
</evidence>
<protein>
    <submittedName>
        <fullName evidence="4">AMP-dependent synthetase</fullName>
    </submittedName>
</protein>
<evidence type="ECO:0000256" key="1">
    <source>
        <dbReference type="ARBA" id="ARBA00022741"/>
    </source>
</evidence>
<evidence type="ECO:0000313" key="4">
    <source>
        <dbReference type="EMBL" id="AIQ88019.1"/>
    </source>
</evidence>
<dbReference type="GO" id="GO:0016020">
    <property type="term" value="C:membrane"/>
    <property type="evidence" value="ECO:0007669"/>
    <property type="project" value="TreeGrafter"/>
</dbReference>
<dbReference type="EMBL" id="CP003811">
    <property type="protein sequence ID" value="AIQ88019.1"/>
    <property type="molecule type" value="Genomic_DNA"/>
</dbReference>
<organism evidence="4 5">
    <name type="scientific">Methylobacterium oryzae CBMB20</name>
    <dbReference type="NCBI Taxonomy" id="693986"/>
    <lineage>
        <taxon>Bacteria</taxon>
        <taxon>Pseudomonadati</taxon>
        <taxon>Pseudomonadota</taxon>
        <taxon>Alphaproteobacteria</taxon>
        <taxon>Hyphomicrobiales</taxon>
        <taxon>Methylobacteriaceae</taxon>
        <taxon>Methylobacterium</taxon>
    </lineage>
</organism>
<dbReference type="STRING" id="693986.MOC_0264"/>
<dbReference type="Gene3D" id="3.40.50.12780">
    <property type="entry name" value="N-terminal domain of ligase-like"/>
    <property type="match status" value="1"/>
</dbReference>
<dbReference type="PANTHER" id="PTHR43272:SF33">
    <property type="entry name" value="AMP-BINDING DOMAIN-CONTAINING PROTEIN-RELATED"/>
    <property type="match status" value="1"/>
</dbReference>
<accession>A0A089Q080</accession>